<dbReference type="InterPro" id="IPR004087">
    <property type="entry name" value="KH_dom"/>
</dbReference>
<feature type="compositionally biased region" description="Basic and acidic residues" evidence="3">
    <location>
        <begin position="73"/>
        <end position="103"/>
    </location>
</feature>
<feature type="compositionally biased region" description="Basic and acidic residues" evidence="3">
    <location>
        <begin position="302"/>
        <end position="311"/>
    </location>
</feature>
<dbReference type="GeneID" id="83214677"/>
<dbReference type="SMART" id="SM00322">
    <property type="entry name" value="KH"/>
    <property type="match status" value="3"/>
</dbReference>
<feature type="region of interest" description="Disordered" evidence="3">
    <location>
        <begin position="1"/>
        <end position="108"/>
    </location>
</feature>
<protein>
    <recommendedName>
        <fullName evidence="4">K Homology domain-containing protein</fullName>
    </recommendedName>
</protein>
<dbReference type="PANTHER" id="PTHR10288">
    <property type="entry name" value="KH DOMAIN CONTAINING RNA BINDING PROTEIN"/>
    <property type="match status" value="1"/>
</dbReference>
<dbReference type="PROSITE" id="PS50084">
    <property type="entry name" value="KH_TYPE_1"/>
    <property type="match status" value="3"/>
</dbReference>
<gene>
    <name evidence="5" type="ORF">O0I10_007268</name>
</gene>
<feature type="domain" description="K Homology" evidence="4">
    <location>
        <begin position="114"/>
        <end position="183"/>
    </location>
</feature>
<dbReference type="InterPro" id="IPR036612">
    <property type="entry name" value="KH_dom_type_1_sf"/>
</dbReference>
<dbReference type="Proteomes" id="UP001234581">
    <property type="component" value="Unassembled WGS sequence"/>
</dbReference>
<evidence type="ECO:0000313" key="5">
    <source>
        <dbReference type="EMBL" id="KAJ8656934.1"/>
    </source>
</evidence>
<evidence type="ECO:0000259" key="4">
    <source>
        <dbReference type="SMART" id="SM00322"/>
    </source>
</evidence>
<evidence type="ECO:0000256" key="3">
    <source>
        <dbReference type="SAM" id="MobiDB-lite"/>
    </source>
</evidence>
<evidence type="ECO:0000313" key="6">
    <source>
        <dbReference type="Proteomes" id="UP001234581"/>
    </source>
</evidence>
<feature type="region of interest" description="Disordered" evidence="3">
    <location>
        <begin position="512"/>
        <end position="542"/>
    </location>
</feature>
<feature type="domain" description="K Homology" evidence="4">
    <location>
        <begin position="353"/>
        <end position="424"/>
    </location>
</feature>
<keyword evidence="2" id="KW-0694">RNA-binding</keyword>
<feature type="compositionally biased region" description="Basic and acidic residues" evidence="3">
    <location>
        <begin position="434"/>
        <end position="446"/>
    </location>
</feature>
<dbReference type="EMBL" id="JARTCD010000035">
    <property type="protein sequence ID" value="KAJ8656934.1"/>
    <property type="molecule type" value="Genomic_DNA"/>
</dbReference>
<feature type="region of interest" description="Disordered" evidence="3">
    <location>
        <begin position="595"/>
        <end position="615"/>
    </location>
</feature>
<accession>A0AAD7V0A5</accession>
<feature type="compositionally biased region" description="Low complexity" evidence="3">
    <location>
        <begin position="447"/>
        <end position="458"/>
    </location>
</feature>
<feature type="region of interest" description="Disordered" evidence="3">
    <location>
        <begin position="240"/>
        <end position="261"/>
    </location>
</feature>
<feature type="domain" description="K Homology" evidence="4">
    <location>
        <begin position="213"/>
        <end position="283"/>
    </location>
</feature>
<organism evidence="5 6">
    <name type="scientific">Lichtheimia ornata</name>
    <dbReference type="NCBI Taxonomy" id="688661"/>
    <lineage>
        <taxon>Eukaryota</taxon>
        <taxon>Fungi</taxon>
        <taxon>Fungi incertae sedis</taxon>
        <taxon>Mucoromycota</taxon>
        <taxon>Mucoromycotina</taxon>
        <taxon>Mucoromycetes</taxon>
        <taxon>Mucorales</taxon>
        <taxon>Lichtheimiaceae</taxon>
        <taxon>Lichtheimia</taxon>
    </lineage>
</organism>
<dbReference type="InterPro" id="IPR004088">
    <property type="entry name" value="KH_dom_type_1"/>
</dbReference>
<name>A0AAD7V0A5_9FUNG</name>
<keyword evidence="6" id="KW-1185">Reference proteome</keyword>
<keyword evidence="1" id="KW-0677">Repeat</keyword>
<feature type="region of interest" description="Disordered" evidence="3">
    <location>
        <begin position="286"/>
        <end position="355"/>
    </location>
</feature>
<evidence type="ECO:0000256" key="2">
    <source>
        <dbReference type="PROSITE-ProRule" id="PRU00117"/>
    </source>
</evidence>
<dbReference type="AlphaFoldDB" id="A0AAD7V0A5"/>
<reference evidence="5 6" key="1">
    <citation type="submission" date="2023-03" db="EMBL/GenBank/DDBJ databases">
        <title>Genome sequence of Lichtheimia ornata CBS 291.66.</title>
        <authorList>
            <person name="Mohabir J.T."/>
            <person name="Shea T.P."/>
            <person name="Kurbessoian T."/>
            <person name="Berby B."/>
            <person name="Fontaine J."/>
            <person name="Livny J."/>
            <person name="Gnirke A."/>
            <person name="Stajich J.E."/>
            <person name="Cuomo C.A."/>
        </authorList>
    </citation>
    <scope>NUCLEOTIDE SEQUENCE [LARGE SCALE GENOMIC DNA]</scope>
    <source>
        <strain evidence="5">CBS 291.66</strain>
    </source>
</reference>
<proteinExistence type="predicted"/>
<feature type="region of interest" description="Disordered" evidence="3">
    <location>
        <begin position="425"/>
        <end position="464"/>
    </location>
</feature>
<dbReference type="Gene3D" id="3.30.1370.10">
    <property type="entry name" value="K Homology domain, type 1"/>
    <property type="match status" value="3"/>
</dbReference>
<comment type="caution">
    <text evidence="5">The sequence shown here is derived from an EMBL/GenBank/DDBJ whole genome shotgun (WGS) entry which is preliminary data.</text>
</comment>
<dbReference type="RefSeq" id="XP_058341847.1">
    <property type="nucleotide sequence ID" value="XM_058487286.1"/>
</dbReference>
<dbReference type="GO" id="GO:0003723">
    <property type="term" value="F:RNA binding"/>
    <property type="evidence" value="ECO:0007669"/>
    <property type="project" value="UniProtKB-UniRule"/>
</dbReference>
<sequence>MADDKDYTAVPPPELLSAPKQPLDFNDALSKARAIAEKLKQQRPAAAPPSAPSAGSKRGYYDDGYEDQSYQYGEREDREPKRGMYESQYDSRRYGLGSEERRGPTSTSYMNAGPVIQDELMVPSHMVGMVIGRGGDSLRRIERLSGAKVQFAEDMGEPDRRVNITGEPDQVKIAKDMIQQVVDDTHAQESGAPGSGANASAGGAGNMGAGYGGRSTNSMSVPSSKVGLIIGRGGETIRDLEERSGAKITVTQEGDRSGERTISLIGHDSAIERARNLILDIVNDEGHGTTVTSSRDWSAYRQQHEPAEGYGRHSNRYGSRDRDDGAYGPPPTDRYRGPSSGGGGGGGGGGRYGDERESIQVPKSAVGFIIGRGGETVRSLQDQSGARIKVDANGDPSAPERTINIFGNPDAVAHAKQLIMDKVAEGNANRGGHGRYERSGEREHRGYNNNRYNNHQQQDYSASTSNDYYSQYQGYYAQYGYDQYGGGQDAQGYQYGGYPYNYEGYGQYAADGKDGNAAEGESNEAGHDNIGQGGDTKDENNTSTSQAAADYYAQYYGSGGGGGEAGGEAGADQQQWNQDAYYQWYQQYYGDGQQYQDQQQVEGQHHQSGEGAPEQ</sequence>
<dbReference type="SUPFAM" id="SSF54791">
    <property type="entry name" value="Eukaryotic type KH-domain (KH-domain type I)"/>
    <property type="match status" value="3"/>
</dbReference>
<dbReference type="CDD" id="cd00105">
    <property type="entry name" value="KH-I"/>
    <property type="match status" value="2"/>
</dbReference>
<dbReference type="Pfam" id="PF00013">
    <property type="entry name" value="KH_1"/>
    <property type="match status" value="3"/>
</dbReference>
<evidence type="ECO:0000256" key="1">
    <source>
        <dbReference type="ARBA" id="ARBA00022737"/>
    </source>
</evidence>
<feature type="compositionally biased region" description="Gly residues" evidence="3">
    <location>
        <begin position="339"/>
        <end position="351"/>
    </location>
</feature>